<evidence type="ECO:0000256" key="1">
    <source>
        <dbReference type="ARBA" id="ARBA00009787"/>
    </source>
</evidence>
<dbReference type="GO" id="GO:0006310">
    <property type="term" value="P:DNA recombination"/>
    <property type="evidence" value="ECO:0007669"/>
    <property type="project" value="TreeGrafter"/>
</dbReference>
<dbReference type="Proteomes" id="UP001064262">
    <property type="component" value="Unassembled WGS sequence"/>
</dbReference>
<organism evidence="3 4">
    <name type="scientific">Winslowiella arboricola</name>
    <dbReference type="NCBI Taxonomy" id="2978220"/>
    <lineage>
        <taxon>Bacteria</taxon>
        <taxon>Pseudomonadati</taxon>
        <taxon>Pseudomonadota</taxon>
        <taxon>Gammaproteobacteria</taxon>
        <taxon>Enterobacterales</taxon>
        <taxon>Erwiniaceae</taxon>
        <taxon>Winslowiella</taxon>
    </lineage>
</organism>
<keyword evidence="4" id="KW-1185">Reference proteome</keyword>
<reference evidence="3" key="1">
    <citation type="submission" date="2022-09" db="EMBL/GenBank/DDBJ databases">
        <title>Winslowiella arboricola sp. nov., isolated from bleeding cankers on broadleaf hosts.</title>
        <authorList>
            <person name="Brady C."/>
            <person name="Kaur S."/>
            <person name="Crampton B."/>
            <person name="Maddock D."/>
            <person name="Arnold D."/>
            <person name="Denman S."/>
        </authorList>
    </citation>
    <scope>NUCLEOTIDE SEQUENCE</scope>
    <source>
        <strain evidence="3">BAC 15a-03b</strain>
    </source>
</reference>
<name>A0A9J6PS73_9GAMM</name>
<dbReference type="GO" id="GO:1990238">
    <property type="term" value="F:double-stranded DNA endonuclease activity"/>
    <property type="evidence" value="ECO:0007669"/>
    <property type="project" value="TreeGrafter"/>
</dbReference>
<dbReference type="PANTHER" id="PTHR34611:SF4">
    <property type="entry name" value="RECOMBINATION-PROMOTING NUCLEASE PSLT051"/>
    <property type="match status" value="1"/>
</dbReference>
<dbReference type="AlphaFoldDB" id="A0A9J6PS73"/>
<dbReference type="RefSeq" id="WP_267144527.1">
    <property type="nucleotide sequence ID" value="NZ_JAODIL010000081.1"/>
</dbReference>
<evidence type="ECO:0000259" key="2">
    <source>
        <dbReference type="Pfam" id="PF04754"/>
    </source>
</evidence>
<dbReference type="PANTHER" id="PTHR34611">
    <property type="match status" value="1"/>
</dbReference>
<gene>
    <name evidence="3" type="ORF">N5923_22725</name>
</gene>
<feature type="domain" description="Transposase (putative) YhgA-like" evidence="2">
    <location>
        <begin position="6"/>
        <end position="207"/>
    </location>
</feature>
<sequence>MGATATPHDAIFKQFLTYPDAARDFLQIHLPPGLLKYCNLDTLQLESCSFVEEDLRAFYSDVLYSLKTVSREGYAYCLIEHQSSPDNNMTFRLMRYAIAAMQRHLDAGHERLPLVIPILFYHGNISPYPYPMNWLQGFDDPLLAAQVYGNDFPLVDITVIPDGEILRHRRVALLEFLQKHIRHRDLMMLLEQLSMLINSDYTTDSQVIAVMNYMLQVGETADPESFICALGERAGQHKEFMMTIAEKLAQKGRQEGRQETKLEIAFKMLAEGLKPAAVMKMTGLTKAELKQIHH</sequence>
<comment type="similarity">
    <text evidence="1">Belongs to the Rpn/YhgA-like nuclease family.</text>
</comment>
<dbReference type="EMBL" id="JAODIM010000043">
    <property type="protein sequence ID" value="MCU5780314.1"/>
    <property type="molecule type" value="Genomic_DNA"/>
</dbReference>
<dbReference type="InterPro" id="IPR051699">
    <property type="entry name" value="Rpn/YhgA-like_nuclease"/>
</dbReference>
<evidence type="ECO:0000313" key="4">
    <source>
        <dbReference type="Proteomes" id="UP001064262"/>
    </source>
</evidence>
<accession>A0A9J6PS73</accession>
<protein>
    <submittedName>
        <fullName evidence="3">Rpn family recombination-promoting nuclease/putative transposase</fullName>
    </submittedName>
</protein>
<dbReference type="NCBIfam" id="TIGR01784">
    <property type="entry name" value="T_den_put_tspse"/>
    <property type="match status" value="1"/>
</dbReference>
<dbReference type="InterPro" id="IPR006842">
    <property type="entry name" value="Transposase_31"/>
</dbReference>
<comment type="caution">
    <text evidence="3">The sequence shown here is derived from an EMBL/GenBank/DDBJ whole genome shotgun (WGS) entry which is preliminary data.</text>
</comment>
<dbReference type="InterPro" id="IPR010106">
    <property type="entry name" value="RpnA"/>
</dbReference>
<evidence type="ECO:0000313" key="3">
    <source>
        <dbReference type="EMBL" id="MCU5780314.1"/>
    </source>
</evidence>
<proteinExistence type="inferred from homology"/>
<dbReference type="Pfam" id="PF04754">
    <property type="entry name" value="Transposase_31"/>
    <property type="match status" value="1"/>
</dbReference>